<sequence>MKNPAPPRGSALVFAMIVVLALTAVGVALIRFTSRELAGATAGRQNDALVACAEAGRQLLLSQFRAVGIAPTSLQALNVALDAAGQTRVLGGHVGANVQVQQVQVLPGGSFGTSANSVRDLSNIIPGAGALGGTPYRIVVHCQDRGDPADPASGRQLEIEFGVKFGL</sequence>
<dbReference type="Proteomes" id="UP001162734">
    <property type="component" value="Chromosome"/>
</dbReference>
<evidence type="ECO:0000313" key="3">
    <source>
        <dbReference type="EMBL" id="BDG09095.1"/>
    </source>
</evidence>
<dbReference type="InterPro" id="IPR025746">
    <property type="entry name" value="PilX_N_dom"/>
</dbReference>
<proteinExistence type="predicted"/>
<evidence type="ECO:0000313" key="4">
    <source>
        <dbReference type="Proteomes" id="UP001162734"/>
    </source>
</evidence>
<evidence type="ECO:0000259" key="2">
    <source>
        <dbReference type="Pfam" id="PF14341"/>
    </source>
</evidence>
<accession>A0ABM7XB64</accession>
<keyword evidence="1" id="KW-1133">Transmembrane helix</keyword>
<dbReference type="RefSeq" id="WP_248340737.1">
    <property type="nucleotide sequence ID" value="NZ_AP025592.1"/>
</dbReference>
<reference evidence="4" key="1">
    <citation type="journal article" date="2022" name="Int. J. Syst. Evol. Microbiol.">
        <title>Anaeromyxobacter oryzae sp. nov., Anaeromyxobacter diazotrophicus sp. nov. and Anaeromyxobacter paludicola sp. nov., isolated from paddy soils.</title>
        <authorList>
            <person name="Itoh H."/>
            <person name="Xu Z."/>
            <person name="Mise K."/>
            <person name="Masuda Y."/>
            <person name="Ushijima N."/>
            <person name="Hayakawa C."/>
            <person name="Shiratori Y."/>
            <person name="Senoo K."/>
        </authorList>
    </citation>
    <scope>NUCLEOTIDE SEQUENCE [LARGE SCALE GENOMIC DNA]</scope>
    <source>
        <strain evidence="4">Red630</strain>
    </source>
</reference>
<feature type="domain" description="Type 4 fimbrial biogenesis protein PilX N-terminal" evidence="2">
    <location>
        <begin position="8"/>
        <end position="56"/>
    </location>
</feature>
<feature type="transmembrane region" description="Helical" evidence="1">
    <location>
        <begin position="12"/>
        <end position="30"/>
    </location>
</feature>
<dbReference type="Pfam" id="PF14341">
    <property type="entry name" value="PilX_N"/>
    <property type="match status" value="1"/>
</dbReference>
<dbReference type="EMBL" id="AP025592">
    <property type="protein sequence ID" value="BDG09095.1"/>
    <property type="molecule type" value="Genomic_DNA"/>
</dbReference>
<keyword evidence="1" id="KW-0812">Transmembrane</keyword>
<name>A0ABM7XB64_9BACT</name>
<keyword evidence="4" id="KW-1185">Reference proteome</keyword>
<gene>
    <name evidence="3" type="ORF">AMPC_22080</name>
</gene>
<organism evidence="3 4">
    <name type="scientific">Anaeromyxobacter paludicola</name>
    <dbReference type="NCBI Taxonomy" id="2918171"/>
    <lineage>
        <taxon>Bacteria</taxon>
        <taxon>Pseudomonadati</taxon>
        <taxon>Myxococcota</taxon>
        <taxon>Myxococcia</taxon>
        <taxon>Myxococcales</taxon>
        <taxon>Cystobacterineae</taxon>
        <taxon>Anaeromyxobacteraceae</taxon>
        <taxon>Anaeromyxobacter</taxon>
    </lineage>
</organism>
<protein>
    <recommendedName>
        <fullName evidence="2">Type 4 fimbrial biogenesis protein PilX N-terminal domain-containing protein</fullName>
    </recommendedName>
</protein>
<keyword evidence="1" id="KW-0472">Membrane</keyword>
<evidence type="ECO:0000256" key="1">
    <source>
        <dbReference type="SAM" id="Phobius"/>
    </source>
</evidence>